<dbReference type="Proteomes" id="UP000197032">
    <property type="component" value="Unassembled WGS sequence"/>
</dbReference>
<keyword evidence="1" id="KW-1133">Transmembrane helix</keyword>
<evidence type="ECO:0000256" key="1">
    <source>
        <dbReference type="SAM" id="Phobius"/>
    </source>
</evidence>
<proteinExistence type="predicted"/>
<evidence type="ECO:0008006" key="4">
    <source>
        <dbReference type="Google" id="ProtNLM"/>
    </source>
</evidence>
<dbReference type="RefSeq" id="WP_088553965.1">
    <property type="nucleotide sequence ID" value="NZ_BDGJ01000090.1"/>
</dbReference>
<keyword evidence="1" id="KW-0812">Transmembrane</keyword>
<reference evidence="3" key="1">
    <citation type="journal article" date="2017" name="Appl. Environ. Microbiol.">
        <title>Genomic analysis of Calderihabitans maritimus KKC1, a thermophilic hydrogenogenic carboxydotrophic bacterium isolated from marine sediment.</title>
        <authorList>
            <person name="Omae K."/>
            <person name="Yoneda Y."/>
            <person name="Fukuyama Y."/>
            <person name="Yoshida T."/>
            <person name="Sako Y."/>
        </authorList>
    </citation>
    <scope>NUCLEOTIDE SEQUENCE [LARGE SCALE GENOMIC DNA]</scope>
    <source>
        <strain evidence="3">KKC1</strain>
    </source>
</reference>
<sequence length="65" mass="7554">MFFRGFFNGFLTGGIIGALASYLFIPQKKLQVDKKMMMGKSRRLQRRARRVMKEVSDGINELLKK</sequence>
<dbReference type="AlphaFoldDB" id="A0A1Z5HTS1"/>
<keyword evidence="1" id="KW-0472">Membrane</keyword>
<comment type="caution">
    <text evidence="2">The sequence shown here is derived from an EMBL/GenBank/DDBJ whole genome shotgun (WGS) entry which is preliminary data.</text>
</comment>
<keyword evidence="3" id="KW-1185">Reference proteome</keyword>
<evidence type="ECO:0000313" key="3">
    <source>
        <dbReference type="Proteomes" id="UP000197032"/>
    </source>
</evidence>
<organism evidence="2 3">
    <name type="scientific">Calderihabitans maritimus</name>
    <dbReference type="NCBI Taxonomy" id="1246530"/>
    <lineage>
        <taxon>Bacteria</taxon>
        <taxon>Bacillati</taxon>
        <taxon>Bacillota</taxon>
        <taxon>Clostridia</taxon>
        <taxon>Neomoorellales</taxon>
        <taxon>Calderihabitantaceae</taxon>
        <taxon>Calderihabitans</taxon>
    </lineage>
</organism>
<gene>
    <name evidence="2" type="ORF">KKC1_18200</name>
</gene>
<accession>A0A1Z5HTS1</accession>
<evidence type="ECO:0000313" key="2">
    <source>
        <dbReference type="EMBL" id="GAW92670.1"/>
    </source>
</evidence>
<name>A0A1Z5HTS1_9FIRM</name>
<protein>
    <recommendedName>
        <fullName evidence="4">YtxH domain-containing protein</fullName>
    </recommendedName>
</protein>
<dbReference type="EMBL" id="BDGJ01000090">
    <property type="protein sequence ID" value="GAW92670.1"/>
    <property type="molecule type" value="Genomic_DNA"/>
</dbReference>
<feature type="transmembrane region" description="Helical" evidence="1">
    <location>
        <begin position="6"/>
        <end position="25"/>
    </location>
</feature>